<accession>A0A9W8AMM9</accession>
<dbReference type="Pfam" id="PF08621">
    <property type="entry name" value="RPAP1_N"/>
    <property type="match status" value="1"/>
</dbReference>
<evidence type="ECO:0000256" key="2">
    <source>
        <dbReference type="SAM" id="MobiDB-lite"/>
    </source>
</evidence>
<dbReference type="Pfam" id="PF08620">
    <property type="entry name" value="RPAP1_C"/>
    <property type="match status" value="1"/>
</dbReference>
<dbReference type="InterPro" id="IPR013930">
    <property type="entry name" value="RPAP1_N"/>
</dbReference>
<feature type="region of interest" description="Disordered" evidence="2">
    <location>
        <begin position="312"/>
        <end position="342"/>
    </location>
</feature>
<feature type="compositionally biased region" description="Low complexity" evidence="2">
    <location>
        <begin position="262"/>
        <end position="273"/>
    </location>
</feature>
<keyword evidence="6" id="KW-1185">Reference proteome</keyword>
<comment type="caution">
    <text evidence="5">The sequence shown here is derived from an EMBL/GenBank/DDBJ whole genome shotgun (WGS) entry which is preliminary data.</text>
</comment>
<dbReference type="EMBL" id="JANBPY010001249">
    <property type="protein sequence ID" value="KAJ1960867.1"/>
    <property type="molecule type" value="Genomic_DNA"/>
</dbReference>
<gene>
    <name evidence="5" type="ORF">IWQ62_004067</name>
</gene>
<dbReference type="InterPro" id="IPR039913">
    <property type="entry name" value="RPAP1/Rba50"/>
</dbReference>
<feature type="domain" description="RPAP1 N-terminal" evidence="4">
    <location>
        <begin position="212"/>
        <end position="255"/>
    </location>
</feature>
<dbReference type="OrthoDB" id="348201at2759"/>
<comment type="similarity">
    <text evidence="1">Belongs to the RPAP1 family.</text>
</comment>
<evidence type="ECO:0000313" key="6">
    <source>
        <dbReference type="Proteomes" id="UP001150925"/>
    </source>
</evidence>
<dbReference type="Proteomes" id="UP001150925">
    <property type="component" value="Unassembled WGS sequence"/>
</dbReference>
<evidence type="ECO:0000259" key="3">
    <source>
        <dbReference type="Pfam" id="PF08620"/>
    </source>
</evidence>
<feature type="domain" description="RPAP1 C-terminal" evidence="3">
    <location>
        <begin position="358"/>
        <end position="423"/>
    </location>
</feature>
<proteinExistence type="inferred from homology"/>
<evidence type="ECO:0000259" key="4">
    <source>
        <dbReference type="Pfam" id="PF08621"/>
    </source>
</evidence>
<evidence type="ECO:0000256" key="1">
    <source>
        <dbReference type="ARBA" id="ARBA00009953"/>
    </source>
</evidence>
<evidence type="ECO:0008006" key="7">
    <source>
        <dbReference type="Google" id="ProtNLM"/>
    </source>
</evidence>
<evidence type="ECO:0000313" key="5">
    <source>
        <dbReference type="EMBL" id="KAJ1960867.1"/>
    </source>
</evidence>
<feature type="compositionally biased region" description="Polar residues" evidence="2">
    <location>
        <begin position="116"/>
        <end position="126"/>
    </location>
</feature>
<feature type="compositionally biased region" description="Polar residues" evidence="2">
    <location>
        <begin position="141"/>
        <end position="153"/>
    </location>
</feature>
<dbReference type="GO" id="GO:0006366">
    <property type="term" value="P:transcription by RNA polymerase II"/>
    <property type="evidence" value="ECO:0007669"/>
    <property type="project" value="InterPro"/>
</dbReference>
<feature type="region of interest" description="Disordered" evidence="2">
    <location>
        <begin position="250"/>
        <end position="273"/>
    </location>
</feature>
<sequence length="617" mass="67444">MPFVERVRNVREERAQSEQELHLLQEQFFAEKSAPAARVVRLPPVQGSSDKSTPTPAKSASTLTPLKAVLLGQDLPPNASPSTSGKPGIPSPSPPIRQPLAPNRRDVVTMPINPAQFTQSARQSGQPKKKSLFAQRREQQIVGTQPTEHTTSTRTDDRPPSPTLPTMVHNTGSDVRHSTSKHIGENMFSRDRNNYSSSDLAVFQNVGLSPAQIHQQSQQIIQSMSEEEILAAQEEIRSHLSPGIIAQIQQRNTKDRSQPLETTTATVASSTPTPAKEEADVAFFQDLKTRYFPALSTEYDKLAWVGISKDQSNAGQMADNSPAATAASETVQSRQNSTGSNDNLYVIPTSMQESPCVSLRFDFRGGIISPQAELPTHLGLHHHGGNPQQAGYTLAELMHLTRSAFPTQRVIPLRILANIILRCKASLLETDPTGSSTSSLDNSAGHYDPAVAGEILQFFTQAHLPLYLVSTLYESHRTTVVTGLDVIFVWLVPEGWIERCLVDPEAPLAPEDRLASQTVYKAFVQLGTVARLTELLGPDSPITLQPLGEYHALQVLWSLYAIASVSEEFSTESNETLRKTLTDRFLPSAPSESTGTTSDVGTNTRTLAGALIKRFLE</sequence>
<dbReference type="AlphaFoldDB" id="A0A9W8AMM9"/>
<feature type="region of interest" description="Disordered" evidence="2">
    <location>
        <begin position="116"/>
        <end position="180"/>
    </location>
</feature>
<dbReference type="PANTHER" id="PTHR21483:SF18">
    <property type="entry name" value="RNA POLYMERASE II-ASSOCIATED PROTEIN 1"/>
    <property type="match status" value="1"/>
</dbReference>
<dbReference type="PANTHER" id="PTHR21483">
    <property type="entry name" value="RNA POLYMERASE II-ASSOCIATED PROTEIN 1"/>
    <property type="match status" value="1"/>
</dbReference>
<name>A0A9W8AMM9_9FUNG</name>
<dbReference type="InterPro" id="IPR013929">
    <property type="entry name" value="RPAP1_C"/>
</dbReference>
<feature type="compositionally biased region" description="Polar residues" evidence="2">
    <location>
        <begin position="46"/>
        <end position="64"/>
    </location>
</feature>
<feature type="region of interest" description="Disordered" evidence="2">
    <location>
        <begin position="36"/>
        <end position="101"/>
    </location>
</feature>
<protein>
    <recommendedName>
        <fullName evidence="7">RNA polymerase II-associated protein 1 N-terminal domain-containing protein</fullName>
    </recommendedName>
</protein>
<organism evidence="5 6">
    <name type="scientific">Dispira parvispora</name>
    <dbReference type="NCBI Taxonomy" id="1520584"/>
    <lineage>
        <taxon>Eukaryota</taxon>
        <taxon>Fungi</taxon>
        <taxon>Fungi incertae sedis</taxon>
        <taxon>Zoopagomycota</taxon>
        <taxon>Kickxellomycotina</taxon>
        <taxon>Dimargaritomycetes</taxon>
        <taxon>Dimargaritales</taxon>
        <taxon>Dimargaritaceae</taxon>
        <taxon>Dispira</taxon>
    </lineage>
</organism>
<reference evidence="5" key="1">
    <citation type="submission" date="2022-07" db="EMBL/GenBank/DDBJ databases">
        <title>Phylogenomic reconstructions and comparative analyses of Kickxellomycotina fungi.</title>
        <authorList>
            <person name="Reynolds N.K."/>
            <person name="Stajich J.E."/>
            <person name="Barry K."/>
            <person name="Grigoriev I.V."/>
            <person name="Crous P."/>
            <person name="Smith M.E."/>
        </authorList>
    </citation>
    <scope>NUCLEOTIDE SEQUENCE</scope>
    <source>
        <strain evidence="5">RSA 1196</strain>
    </source>
</reference>